<keyword evidence="2" id="KW-0833">Ubl conjugation pathway</keyword>
<proteinExistence type="predicted"/>
<evidence type="ECO:0000313" key="5">
    <source>
        <dbReference type="EMBL" id="KAF5949046.1"/>
    </source>
</evidence>
<protein>
    <recommendedName>
        <fullName evidence="4">F-box domain-containing protein</fullName>
    </recommendedName>
</protein>
<feature type="compositionally biased region" description="Polar residues" evidence="3">
    <location>
        <begin position="70"/>
        <end position="79"/>
    </location>
</feature>
<dbReference type="Gene3D" id="1.20.1280.50">
    <property type="match status" value="1"/>
</dbReference>
<evidence type="ECO:0000256" key="2">
    <source>
        <dbReference type="ARBA" id="ARBA00022786"/>
    </source>
</evidence>
<keyword evidence="6" id="KW-1185">Reference proteome</keyword>
<dbReference type="GO" id="GO:0005737">
    <property type="term" value="C:cytoplasm"/>
    <property type="evidence" value="ECO:0007669"/>
    <property type="project" value="TreeGrafter"/>
</dbReference>
<organism evidence="5 6">
    <name type="scientific">Camellia sinensis</name>
    <name type="common">Tea plant</name>
    <name type="synonym">Thea sinensis</name>
    <dbReference type="NCBI Taxonomy" id="4442"/>
    <lineage>
        <taxon>Eukaryota</taxon>
        <taxon>Viridiplantae</taxon>
        <taxon>Streptophyta</taxon>
        <taxon>Embryophyta</taxon>
        <taxon>Tracheophyta</taxon>
        <taxon>Spermatophyta</taxon>
        <taxon>Magnoliopsida</taxon>
        <taxon>eudicotyledons</taxon>
        <taxon>Gunneridae</taxon>
        <taxon>Pentapetalae</taxon>
        <taxon>asterids</taxon>
        <taxon>Ericales</taxon>
        <taxon>Theaceae</taxon>
        <taxon>Camellia</taxon>
    </lineage>
</organism>
<comment type="pathway">
    <text evidence="1">Protein modification; protein ubiquitination.</text>
</comment>
<feature type="region of interest" description="Disordered" evidence="3">
    <location>
        <begin position="22"/>
        <end position="87"/>
    </location>
</feature>
<evidence type="ECO:0000259" key="4">
    <source>
        <dbReference type="Pfam" id="PF12937"/>
    </source>
</evidence>
<sequence>MEMMKAVSFMYVRPLGYNPESAQAAEIADERKNQEQSNPQQDPSVDGASTSIQSKRLRVGDNEGEEKSVVQFQASSPSKSRILESDNCGSSDRFNIRATPRRMETGFFSKIPPELFHHILKFLSSERFGGFMIWDLVSCALVCRFLNFAASNESLWRRFGYLKCLSRPIGFSNVGTVCDGVCCPLPKGCESVLDKSFTFSVMERTWLNLVGIAPLSSKSITSKCRQQNEAKHLSLLSTLLDNNLLVVNDDQIILDKTVADQVSIWKSSRGLTDKVVPNHDCSGETCSYYQIGDVFVCEKTGQVHVCDDTCREAVLDPTNVLLVCTISGHCFDLLLSPSEMEPDTVKEISFNLYLVSFVI</sequence>
<dbReference type="PANTHER" id="PTHR46550:SF1">
    <property type="entry name" value="F-BOX PROTEIN 3"/>
    <property type="match status" value="1"/>
</dbReference>
<evidence type="ECO:0000313" key="6">
    <source>
        <dbReference type="Proteomes" id="UP000593564"/>
    </source>
</evidence>
<name>A0A7J7HB93_CAMSI</name>
<reference evidence="6" key="1">
    <citation type="journal article" date="2020" name="Nat. Commun.">
        <title>Genome assembly of wild tea tree DASZ reveals pedigree and selection history of tea varieties.</title>
        <authorList>
            <person name="Zhang W."/>
            <person name="Zhang Y."/>
            <person name="Qiu H."/>
            <person name="Guo Y."/>
            <person name="Wan H."/>
            <person name="Zhang X."/>
            <person name="Scossa F."/>
            <person name="Alseekh S."/>
            <person name="Zhang Q."/>
            <person name="Wang P."/>
            <person name="Xu L."/>
            <person name="Schmidt M.H."/>
            <person name="Jia X."/>
            <person name="Li D."/>
            <person name="Zhu A."/>
            <person name="Guo F."/>
            <person name="Chen W."/>
            <person name="Ni D."/>
            <person name="Usadel B."/>
            <person name="Fernie A.R."/>
            <person name="Wen W."/>
        </authorList>
    </citation>
    <scope>NUCLEOTIDE SEQUENCE [LARGE SCALE GENOMIC DNA]</scope>
    <source>
        <strain evidence="6">cv. G240</strain>
    </source>
</reference>
<dbReference type="InterPro" id="IPR052121">
    <property type="entry name" value="F-box_SCF_Substrate_Recog"/>
</dbReference>
<feature type="domain" description="F-box" evidence="4">
    <location>
        <begin position="109"/>
        <end position="159"/>
    </location>
</feature>
<evidence type="ECO:0000256" key="3">
    <source>
        <dbReference type="SAM" id="MobiDB-lite"/>
    </source>
</evidence>
<dbReference type="SUPFAM" id="SSF81383">
    <property type="entry name" value="F-box domain"/>
    <property type="match status" value="1"/>
</dbReference>
<dbReference type="PANTHER" id="PTHR46550">
    <property type="entry name" value="F-BOX ONLY PROTEIN 3"/>
    <property type="match status" value="1"/>
</dbReference>
<feature type="compositionally biased region" description="Basic and acidic residues" evidence="3">
    <location>
        <begin position="58"/>
        <end position="68"/>
    </location>
</feature>
<dbReference type="EMBL" id="JACBKZ010000006">
    <property type="protein sequence ID" value="KAF5949046.1"/>
    <property type="molecule type" value="Genomic_DNA"/>
</dbReference>
<dbReference type="Pfam" id="PF12937">
    <property type="entry name" value="F-box-like"/>
    <property type="match status" value="1"/>
</dbReference>
<accession>A0A7J7HB93</accession>
<dbReference type="AlphaFoldDB" id="A0A7J7HB93"/>
<reference evidence="5 6" key="2">
    <citation type="submission" date="2020-07" db="EMBL/GenBank/DDBJ databases">
        <title>Genome assembly of wild tea tree DASZ reveals pedigree and selection history of tea varieties.</title>
        <authorList>
            <person name="Zhang W."/>
        </authorList>
    </citation>
    <scope>NUCLEOTIDE SEQUENCE [LARGE SCALE GENOMIC DNA]</scope>
    <source>
        <strain evidence="6">cv. G240</strain>
        <tissue evidence="5">Leaf</tissue>
    </source>
</reference>
<dbReference type="InterPro" id="IPR036047">
    <property type="entry name" value="F-box-like_dom_sf"/>
</dbReference>
<feature type="compositionally biased region" description="Polar residues" evidence="3">
    <location>
        <begin position="35"/>
        <end position="54"/>
    </location>
</feature>
<evidence type="ECO:0000256" key="1">
    <source>
        <dbReference type="ARBA" id="ARBA00004906"/>
    </source>
</evidence>
<dbReference type="InterPro" id="IPR001810">
    <property type="entry name" value="F-box_dom"/>
</dbReference>
<comment type="caution">
    <text evidence="5">The sequence shown here is derived from an EMBL/GenBank/DDBJ whole genome shotgun (WGS) entry which is preliminary data.</text>
</comment>
<gene>
    <name evidence="5" type="ORF">HYC85_015003</name>
</gene>
<dbReference type="Proteomes" id="UP000593564">
    <property type="component" value="Unassembled WGS sequence"/>
</dbReference>